<dbReference type="InParanoid" id="A0A177C7S1"/>
<proteinExistence type="predicted"/>
<evidence type="ECO:0000313" key="1">
    <source>
        <dbReference type="EMBL" id="OAG02750.1"/>
    </source>
</evidence>
<accession>A0A177C7S1</accession>
<dbReference type="Proteomes" id="UP000077069">
    <property type="component" value="Unassembled WGS sequence"/>
</dbReference>
<dbReference type="EMBL" id="KV441555">
    <property type="protein sequence ID" value="OAG02750.1"/>
    <property type="molecule type" value="Genomic_DNA"/>
</dbReference>
<protein>
    <submittedName>
        <fullName evidence="1">Uncharacterized protein</fullName>
    </submittedName>
</protein>
<sequence length="224" mass="25438">MLAHPCSHRNRTLRKPLLIMPDKNADALERLAFAIRNRTSLLANDRTIPSVPVQPVPAITLCRRRLPERGSFASLHPSPTEDDIAIAAQRLCSYRSILIEEISNDDAFHSPRGYLKGKFSWRLKAMLTDDNHVLMDPNAGLRRNIDYTSVEEMHAIVEERKNPWGQSLLRHQVQQSADPRLHGEAQSRRRVGRQYVKGILEGEFEHAALKEAKADAEKELDGLL</sequence>
<name>A0A177C7S1_9PLEO</name>
<keyword evidence="2" id="KW-1185">Reference proteome</keyword>
<dbReference type="OrthoDB" id="3782814at2759"/>
<dbReference type="GeneID" id="28762475"/>
<organism evidence="1 2">
    <name type="scientific">Paraphaeosphaeria sporulosa</name>
    <dbReference type="NCBI Taxonomy" id="1460663"/>
    <lineage>
        <taxon>Eukaryota</taxon>
        <taxon>Fungi</taxon>
        <taxon>Dikarya</taxon>
        <taxon>Ascomycota</taxon>
        <taxon>Pezizomycotina</taxon>
        <taxon>Dothideomycetes</taxon>
        <taxon>Pleosporomycetidae</taxon>
        <taxon>Pleosporales</taxon>
        <taxon>Massarineae</taxon>
        <taxon>Didymosphaeriaceae</taxon>
        <taxon>Paraphaeosphaeria</taxon>
    </lineage>
</organism>
<evidence type="ECO:0000313" key="2">
    <source>
        <dbReference type="Proteomes" id="UP000077069"/>
    </source>
</evidence>
<reference evidence="1 2" key="1">
    <citation type="submission" date="2016-05" db="EMBL/GenBank/DDBJ databases">
        <title>Comparative analysis of secretome profiles of manganese(II)-oxidizing ascomycete fungi.</title>
        <authorList>
            <consortium name="DOE Joint Genome Institute"/>
            <person name="Zeiner C.A."/>
            <person name="Purvine S.O."/>
            <person name="Zink E.M."/>
            <person name="Wu S."/>
            <person name="Pasa-Tolic L."/>
            <person name="Chaput D.L."/>
            <person name="Haridas S."/>
            <person name="Grigoriev I.V."/>
            <person name="Santelli C.M."/>
            <person name="Hansel C.M."/>
        </authorList>
    </citation>
    <scope>NUCLEOTIDE SEQUENCE [LARGE SCALE GENOMIC DNA]</scope>
    <source>
        <strain evidence="1 2">AP3s5-JAC2a</strain>
    </source>
</reference>
<dbReference type="RefSeq" id="XP_018033115.1">
    <property type="nucleotide sequence ID" value="XM_018178989.1"/>
</dbReference>
<gene>
    <name evidence="1" type="ORF">CC84DRAFT_1166563</name>
</gene>
<dbReference type="AlphaFoldDB" id="A0A177C7S1"/>